<dbReference type="EMBL" id="DXFT01000043">
    <property type="protein sequence ID" value="HIX02902.1"/>
    <property type="molecule type" value="Genomic_DNA"/>
</dbReference>
<dbReference type="Gene3D" id="3.55.50.30">
    <property type="match status" value="1"/>
</dbReference>
<evidence type="ECO:0000313" key="4">
    <source>
        <dbReference type="EMBL" id="HIX02902.1"/>
    </source>
</evidence>
<keyword evidence="1" id="KW-0472">Membrane</keyword>
<dbReference type="InterPro" id="IPR006860">
    <property type="entry name" value="FecR"/>
</dbReference>
<dbReference type="AlphaFoldDB" id="A0A9D1UYQ8"/>
<dbReference type="Pfam" id="PF04773">
    <property type="entry name" value="FecR"/>
    <property type="match status" value="1"/>
</dbReference>
<keyword evidence="1" id="KW-0812">Transmembrane</keyword>
<sequence length="381" mass="43662">MIDWWIIEKSLEGSLSRQEEERLQAWLAMSAEHVRFYERVKAFRAEGMPDADYPAWREEFVRDLEARQRRRRIFRWRMWGSVAAVLALGIGMACWWWMKRDEVPQEAVYVAYQEPDRSKVHLVTATGEVLDLSATASLDTLEIDGQAVIRNATGLVYAPQDSCADDSCRRMNEVYVPRGAEFNLVLSDGSHVWLNSDSRLRYPSVFRGDVREVEVSGEVFFEVARDERSPFVVKVEGLEVVVLGTKFNVNTRVAERIQTTLVEGQVAVNLPAGQSVVLEPGEMASANVVSGEVRSEQVNVQKYVAWRYGRFCFEEATMEEIMRELALWYDVEVEYRNGALKSERFTGSLPRSESIMEILKKIEQTTYVHFHVAGNRIIIGN</sequence>
<feature type="domain" description="FecR protein" evidence="2">
    <location>
        <begin position="176"/>
        <end position="266"/>
    </location>
</feature>
<evidence type="ECO:0000259" key="3">
    <source>
        <dbReference type="Pfam" id="PF16344"/>
    </source>
</evidence>
<evidence type="ECO:0000313" key="5">
    <source>
        <dbReference type="Proteomes" id="UP000824202"/>
    </source>
</evidence>
<accession>A0A9D1UYQ8</accession>
<dbReference type="PANTHER" id="PTHR30273:SF2">
    <property type="entry name" value="PROTEIN FECR"/>
    <property type="match status" value="1"/>
</dbReference>
<evidence type="ECO:0000259" key="2">
    <source>
        <dbReference type="Pfam" id="PF04773"/>
    </source>
</evidence>
<dbReference type="Gene3D" id="2.60.120.1440">
    <property type="match status" value="1"/>
</dbReference>
<dbReference type="Pfam" id="PF16344">
    <property type="entry name" value="FecR_C"/>
    <property type="match status" value="1"/>
</dbReference>
<gene>
    <name evidence="4" type="ORF">H9863_02140</name>
</gene>
<dbReference type="FunFam" id="2.60.120.1440:FF:000001">
    <property type="entry name" value="Putative anti-sigma factor"/>
    <property type="match status" value="1"/>
</dbReference>
<organism evidence="4 5">
    <name type="scientific">Candidatus Odoribacter faecigallinarum</name>
    <dbReference type="NCBI Taxonomy" id="2838706"/>
    <lineage>
        <taxon>Bacteria</taxon>
        <taxon>Pseudomonadati</taxon>
        <taxon>Bacteroidota</taxon>
        <taxon>Bacteroidia</taxon>
        <taxon>Bacteroidales</taxon>
        <taxon>Odoribacteraceae</taxon>
        <taxon>Odoribacter</taxon>
    </lineage>
</organism>
<comment type="caution">
    <text evidence="4">The sequence shown here is derived from an EMBL/GenBank/DDBJ whole genome shotgun (WGS) entry which is preliminary data.</text>
</comment>
<dbReference type="PANTHER" id="PTHR30273">
    <property type="entry name" value="PERIPLASMIC SIGNAL SENSOR AND SIGMA FACTOR ACTIVATOR FECR-RELATED"/>
    <property type="match status" value="1"/>
</dbReference>
<evidence type="ECO:0000256" key="1">
    <source>
        <dbReference type="SAM" id="Phobius"/>
    </source>
</evidence>
<feature type="transmembrane region" description="Helical" evidence="1">
    <location>
        <begin position="76"/>
        <end position="98"/>
    </location>
</feature>
<feature type="domain" description="Protein FecR C-terminal" evidence="3">
    <location>
        <begin position="310"/>
        <end position="379"/>
    </location>
</feature>
<dbReference type="InterPro" id="IPR032508">
    <property type="entry name" value="FecR_C"/>
</dbReference>
<name>A0A9D1UYQ8_9BACT</name>
<dbReference type="PIRSF" id="PIRSF018266">
    <property type="entry name" value="FecR"/>
    <property type="match status" value="1"/>
</dbReference>
<keyword evidence="1" id="KW-1133">Transmembrane helix</keyword>
<proteinExistence type="predicted"/>
<dbReference type="InterPro" id="IPR012373">
    <property type="entry name" value="Ferrdict_sens_TM"/>
</dbReference>
<reference evidence="4" key="1">
    <citation type="journal article" date="2021" name="PeerJ">
        <title>Extensive microbial diversity within the chicken gut microbiome revealed by metagenomics and culture.</title>
        <authorList>
            <person name="Gilroy R."/>
            <person name="Ravi A."/>
            <person name="Getino M."/>
            <person name="Pursley I."/>
            <person name="Horton D.L."/>
            <person name="Alikhan N.F."/>
            <person name="Baker D."/>
            <person name="Gharbi K."/>
            <person name="Hall N."/>
            <person name="Watson M."/>
            <person name="Adriaenssens E.M."/>
            <person name="Foster-Nyarko E."/>
            <person name="Jarju S."/>
            <person name="Secka A."/>
            <person name="Antonio M."/>
            <person name="Oren A."/>
            <person name="Chaudhuri R.R."/>
            <person name="La Ragione R."/>
            <person name="Hildebrand F."/>
            <person name="Pallen M.J."/>
        </authorList>
    </citation>
    <scope>NUCLEOTIDE SEQUENCE</scope>
    <source>
        <strain evidence="4">23274</strain>
    </source>
</reference>
<reference evidence="4" key="2">
    <citation type="submission" date="2021-04" db="EMBL/GenBank/DDBJ databases">
        <authorList>
            <person name="Gilroy R."/>
        </authorList>
    </citation>
    <scope>NUCLEOTIDE SEQUENCE</scope>
    <source>
        <strain evidence="4">23274</strain>
    </source>
</reference>
<dbReference type="GO" id="GO:0016989">
    <property type="term" value="F:sigma factor antagonist activity"/>
    <property type="evidence" value="ECO:0007669"/>
    <property type="project" value="TreeGrafter"/>
</dbReference>
<dbReference type="Proteomes" id="UP000824202">
    <property type="component" value="Unassembled WGS sequence"/>
</dbReference>
<protein>
    <submittedName>
        <fullName evidence="4">FecR family protein</fullName>
    </submittedName>
</protein>